<keyword evidence="1" id="KW-1133">Transmembrane helix</keyword>
<dbReference type="STRING" id="1224163.B841_01485"/>
<organism evidence="2 3">
    <name type="scientific">Corynebacterium maris DSM 45190</name>
    <dbReference type="NCBI Taxonomy" id="1224163"/>
    <lineage>
        <taxon>Bacteria</taxon>
        <taxon>Bacillati</taxon>
        <taxon>Actinomycetota</taxon>
        <taxon>Actinomycetes</taxon>
        <taxon>Mycobacteriales</taxon>
        <taxon>Corynebacteriaceae</taxon>
        <taxon>Corynebacterium</taxon>
    </lineage>
</organism>
<dbReference type="OrthoDB" id="4426125at2"/>
<dbReference type="PATRIC" id="fig|1224163.3.peg.300"/>
<evidence type="ECO:0000313" key="3">
    <source>
        <dbReference type="Proteomes" id="UP000015388"/>
    </source>
</evidence>
<dbReference type="eggNOG" id="COG1511">
    <property type="taxonomic scope" value="Bacteria"/>
</dbReference>
<proteinExistence type="predicted"/>
<reference evidence="2 3" key="1">
    <citation type="submission" date="2012-11" db="EMBL/GenBank/DDBJ databases">
        <title>The complete genome sequence of Corynebacterium maris Coryn-1 (=DSM 45190).</title>
        <authorList>
            <person name="Schaffert L."/>
            <person name="Albersmeier A."/>
            <person name="Kalinowski J."/>
            <person name="Ruckert C."/>
        </authorList>
    </citation>
    <scope>NUCLEOTIDE SEQUENCE [LARGE SCALE GENOMIC DNA]</scope>
    <source>
        <strain evidence="3">Coryn-1</strain>
    </source>
</reference>
<feature type="transmembrane region" description="Helical" evidence="1">
    <location>
        <begin position="454"/>
        <end position="472"/>
    </location>
</feature>
<feature type="transmembrane region" description="Helical" evidence="1">
    <location>
        <begin position="307"/>
        <end position="329"/>
    </location>
</feature>
<accession>S5SZT2</accession>
<dbReference type="KEGG" id="cmd:B841_01485"/>
<evidence type="ECO:0000313" key="2">
    <source>
        <dbReference type="EMBL" id="AGS33780.1"/>
    </source>
</evidence>
<feature type="transmembrane region" description="Helical" evidence="1">
    <location>
        <begin position="363"/>
        <end position="382"/>
    </location>
</feature>
<keyword evidence="1" id="KW-0472">Membrane</keyword>
<keyword evidence="3" id="KW-1185">Reference proteome</keyword>
<protein>
    <recommendedName>
        <fullName evidence="4">X-X-X-Leu-X-X-Gly heptad repeat-containing protein</fullName>
    </recommendedName>
</protein>
<dbReference type="RefSeq" id="WP_020933715.1">
    <property type="nucleotide sequence ID" value="NC_021915.1"/>
</dbReference>
<dbReference type="EMBL" id="CP003924">
    <property type="protein sequence ID" value="AGS33780.1"/>
    <property type="molecule type" value="Genomic_DNA"/>
</dbReference>
<name>S5SZT2_9CORY</name>
<feature type="transmembrane region" description="Helical" evidence="1">
    <location>
        <begin position="12"/>
        <end position="34"/>
    </location>
</feature>
<dbReference type="Proteomes" id="UP000015388">
    <property type="component" value="Chromosome"/>
</dbReference>
<dbReference type="HOGENOM" id="CLU_528652_0_0_11"/>
<feature type="transmembrane region" description="Helical" evidence="1">
    <location>
        <begin position="336"/>
        <end position="357"/>
    </location>
</feature>
<keyword evidence="1" id="KW-0812">Transmembrane</keyword>
<sequence>MSSGSQNRLRGVRGAILAILLVLPLIAGALFVAGDGMDPARTWSADGEATGAPADSQAILPADLVDARRAAGEAGAQASLLTTGTEELADGAAELREGVAPLQEGVSEVAEGAGELSQGMVEIQAGVGQLGVGATEIADAVGGAVDGVVSLDAIRGQIIGAVDRTVAELEDNDDPNAVELREELLGLNEQLTLVDIAPDLADQLIALRDGSREIANQLTTPGFAFHDGIYAATQGAADLNAGLGEVDEGMAQAVDGITQLDDGATQIDTMATNAHNRVDSVNRSLPAVAPVAEEATEEGPTQSLSPVVAMLIAALVMLAGAAIALAAHLLPTRRWLIVLGGTAATLVAGIVALLVLATGLSAASVWLSALALAVGALAAVGLTSAGIKLFGVIGGVGVMAVLGVLQLGVVGWVWKTATATQVADWLQVVAALLPLHWATTALSAAGNVGASGPLWLGVGVLAVVAAVGLVIVGTGRPRAAADAAAAPGGEPGAEGDDVVVDVDAEAPATEVFSRE</sequence>
<evidence type="ECO:0008006" key="4">
    <source>
        <dbReference type="Google" id="ProtNLM"/>
    </source>
</evidence>
<gene>
    <name evidence="2" type="ORF">B841_01485</name>
</gene>
<feature type="transmembrane region" description="Helical" evidence="1">
    <location>
        <begin position="389"/>
        <end position="414"/>
    </location>
</feature>
<dbReference type="AlphaFoldDB" id="S5SZT2"/>
<evidence type="ECO:0000256" key="1">
    <source>
        <dbReference type="SAM" id="Phobius"/>
    </source>
</evidence>